<dbReference type="EMBL" id="JACVVK020000158">
    <property type="protein sequence ID" value="KAK7487863.1"/>
    <property type="molecule type" value="Genomic_DNA"/>
</dbReference>
<accession>A0ABD0KLH9</accession>
<protein>
    <recommendedName>
        <fullName evidence="3">Secreted protein</fullName>
    </recommendedName>
</protein>
<sequence length="82" mass="9351">MAMLLRALALVQIAGFVVYAVLQSVHRRKSSWNILSTTGVEPHTLGVFFLGVRGDPRNTPRRTTQPVCKREQEEELDWLIFV</sequence>
<evidence type="ECO:0000313" key="2">
    <source>
        <dbReference type="Proteomes" id="UP001519460"/>
    </source>
</evidence>
<name>A0ABD0KLH9_9CAEN</name>
<dbReference type="Proteomes" id="UP001519460">
    <property type="component" value="Unassembled WGS sequence"/>
</dbReference>
<dbReference type="AlphaFoldDB" id="A0ABD0KLH9"/>
<evidence type="ECO:0008006" key="3">
    <source>
        <dbReference type="Google" id="ProtNLM"/>
    </source>
</evidence>
<gene>
    <name evidence="1" type="ORF">BaRGS_00020910</name>
</gene>
<organism evidence="1 2">
    <name type="scientific">Batillaria attramentaria</name>
    <dbReference type="NCBI Taxonomy" id="370345"/>
    <lineage>
        <taxon>Eukaryota</taxon>
        <taxon>Metazoa</taxon>
        <taxon>Spiralia</taxon>
        <taxon>Lophotrochozoa</taxon>
        <taxon>Mollusca</taxon>
        <taxon>Gastropoda</taxon>
        <taxon>Caenogastropoda</taxon>
        <taxon>Sorbeoconcha</taxon>
        <taxon>Cerithioidea</taxon>
        <taxon>Batillariidae</taxon>
        <taxon>Batillaria</taxon>
    </lineage>
</organism>
<proteinExistence type="predicted"/>
<keyword evidence="2" id="KW-1185">Reference proteome</keyword>
<evidence type="ECO:0000313" key="1">
    <source>
        <dbReference type="EMBL" id="KAK7487863.1"/>
    </source>
</evidence>
<reference evidence="1 2" key="1">
    <citation type="journal article" date="2023" name="Sci. Data">
        <title>Genome assembly of the Korean intertidal mud-creeper Batillaria attramentaria.</title>
        <authorList>
            <person name="Patra A.K."/>
            <person name="Ho P.T."/>
            <person name="Jun S."/>
            <person name="Lee S.J."/>
            <person name="Kim Y."/>
            <person name="Won Y.J."/>
        </authorList>
    </citation>
    <scope>NUCLEOTIDE SEQUENCE [LARGE SCALE GENOMIC DNA]</scope>
    <source>
        <strain evidence="1">Wonlab-2016</strain>
    </source>
</reference>
<comment type="caution">
    <text evidence="1">The sequence shown here is derived from an EMBL/GenBank/DDBJ whole genome shotgun (WGS) entry which is preliminary data.</text>
</comment>